<dbReference type="PROSITE" id="PS50995">
    <property type="entry name" value="HTH_MARR_2"/>
    <property type="match status" value="1"/>
</dbReference>
<dbReference type="KEGG" id="vab:WPS_11820"/>
<protein>
    <recommendedName>
        <fullName evidence="4">HTH marR-type domain-containing protein</fullName>
    </recommendedName>
</protein>
<dbReference type="GO" id="GO:0003677">
    <property type="term" value="F:DNA binding"/>
    <property type="evidence" value="ECO:0007669"/>
    <property type="project" value="UniProtKB-KW"/>
</dbReference>
<dbReference type="AlphaFoldDB" id="A0AAN2C9D8"/>
<evidence type="ECO:0000256" key="1">
    <source>
        <dbReference type="ARBA" id="ARBA00023015"/>
    </source>
</evidence>
<organism evidence="5 6">
    <name type="scientific">Vulcanimicrobium alpinum</name>
    <dbReference type="NCBI Taxonomy" id="3016050"/>
    <lineage>
        <taxon>Bacteria</taxon>
        <taxon>Bacillati</taxon>
        <taxon>Vulcanimicrobiota</taxon>
        <taxon>Vulcanimicrobiia</taxon>
        <taxon>Vulcanimicrobiales</taxon>
        <taxon>Vulcanimicrobiaceae</taxon>
        <taxon>Vulcanimicrobium</taxon>
    </lineage>
</organism>
<keyword evidence="3" id="KW-0804">Transcription</keyword>
<keyword evidence="1" id="KW-0805">Transcription regulation</keyword>
<keyword evidence="6" id="KW-1185">Reference proteome</keyword>
<name>A0AAN2C9D8_UNVUL</name>
<dbReference type="PANTHER" id="PTHR42756">
    <property type="entry name" value="TRANSCRIPTIONAL REGULATOR, MARR"/>
    <property type="match status" value="1"/>
</dbReference>
<gene>
    <name evidence="5" type="ORF">WPS_11820</name>
</gene>
<evidence type="ECO:0000256" key="3">
    <source>
        <dbReference type="ARBA" id="ARBA00023163"/>
    </source>
</evidence>
<accession>A0AAN2C9D8</accession>
<dbReference type="Proteomes" id="UP001317532">
    <property type="component" value="Chromosome"/>
</dbReference>
<evidence type="ECO:0000313" key="6">
    <source>
        <dbReference type="Proteomes" id="UP001317532"/>
    </source>
</evidence>
<dbReference type="PANTHER" id="PTHR42756:SF1">
    <property type="entry name" value="TRANSCRIPTIONAL REPRESSOR OF EMRAB OPERON"/>
    <property type="match status" value="1"/>
</dbReference>
<dbReference type="Pfam" id="PF01047">
    <property type="entry name" value="MarR"/>
    <property type="match status" value="1"/>
</dbReference>
<proteinExistence type="predicted"/>
<evidence type="ECO:0000256" key="2">
    <source>
        <dbReference type="ARBA" id="ARBA00023125"/>
    </source>
</evidence>
<dbReference type="InterPro" id="IPR036390">
    <property type="entry name" value="WH_DNA-bd_sf"/>
</dbReference>
<reference evidence="5 6" key="1">
    <citation type="journal article" date="2022" name="ISME Commun">
        <title>Vulcanimicrobium alpinus gen. nov. sp. nov., the first cultivated representative of the candidate phylum 'Eremiobacterota', is a metabolically versatile aerobic anoxygenic phototroph.</title>
        <authorList>
            <person name="Yabe S."/>
            <person name="Muto K."/>
            <person name="Abe K."/>
            <person name="Yokota A."/>
            <person name="Staudigel H."/>
            <person name="Tebo B.M."/>
        </authorList>
    </citation>
    <scope>NUCLEOTIDE SEQUENCE [LARGE SCALE GENOMIC DNA]</scope>
    <source>
        <strain evidence="5 6">WC8-2</strain>
    </source>
</reference>
<dbReference type="InterPro" id="IPR036388">
    <property type="entry name" value="WH-like_DNA-bd_sf"/>
</dbReference>
<dbReference type="PRINTS" id="PR00598">
    <property type="entry name" value="HTHMARR"/>
</dbReference>
<evidence type="ECO:0000259" key="4">
    <source>
        <dbReference type="PROSITE" id="PS50995"/>
    </source>
</evidence>
<dbReference type="Gene3D" id="1.10.10.10">
    <property type="entry name" value="Winged helix-like DNA-binding domain superfamily/Winged helix DNA-binding domain"/>
    <property type="match status" value="1"/>
</dbReference>
<feature type="domain" description="HTH marR-type" evidence="4">
    <location>
        <begin position="20"/>
        <end position="152"/>
    </location>
</feature>
<dbReference type="GO" id="GO:0003700">
    <property type="term" value="F:DNA-binding transcription factor activity"/>
    <property type="evidence" value="ECO:0007669"/>
    <property type="project" value="InterPro"/>
</dbReference>
<dbReference type="InterPro" id="IPR000835">
    <property type="entry name" value="HTH_MarR-typ"/>
</dbReference>
<keyword evidence="2" id="KW-0238">DNA-binding</keyword>
<dbReference type="SMART" id="SM00347">
    <property type="entry name" value="HTH_MARR"/>
    <property type="match status" value="1"/>
</dbReference>
<dbReference type="SUPFAM" id="SSF46785">
    <property type="entry name" value="Winged helix' DNA-binding domain"/>
    <property type="match status" value="1"/>
</dbReference>
<sequence length="173" mass="20334">MRRASDTRLEQTRGFHLDRNRSVGYLLRESSRAMMRDLQERIERHDVTLGQYFIMRELWDADGMTQRELSERIGLFENSTNAAIDAMEARGLVERRRSTADRRKIHLHLSLRGRRLRDVLLGYAVEINEIAVDGFSSDEIEMLRDLLHRVRDNVRAHRERGPGAGPRRRAARR</sequence>
<dbReference type="RefSeq" id="WP_317996918.1">
    <property type="nucleotide sequence ID" value="NZ_AP025523.1"/>
</dbReference>
<dbReference type="EMBL" id="AP025523">
    <property type="protein sequence ID" value="BDE05906.1"/>
    <property type="molecule type" value="Genomic_DNA"/>
</dbReference>
<evidence type="ECO:0000313" key="5">
    <source>
        <dbReference type="EMBL" id="BDE05906.1"/>
    </source>
</evidence>